<sequence length="59" mass="6444">MLHWPNIPRARASVVGVTRAGAEPLAHQRRSPADDSATNHGSKPKVSVDAVTTDWFSFF</sequence>
<feature type="region of interest" description="Disordered" evidence="1">
    <location>
        <begin position="18"/>
        <end position="46"/>
    </location>
</feature>
<dbReference type="Gramene" id="OPUNC07G23100.1">
    <property type="protein sequence ID" value="OPUNC07G23100.1"/>
    <property type="gene ID" value="OPUNC07G23100"/>
</dbReference>
<proteinExistence type="predicted"/>
<reference evidence="2" key="2">
    <citation type="submission" date="2018-05" db="EMBL/GenBank/DDBJ databases">
        <title>OpunRS2 (Oryza punctata Reference Sequence Version 2).</title>
        <authorList>
            <person name="Zhang J."/>
            <person name="Kudrna D."/>
            <person name="Lee S."/>
            <person name="Talag J."/>
            <person name="Welchert J."/>
            <person name="Wing R.A."/>
        </authorList>
    </citation>
    <scope>NUCLEOTIDE SEQUENCE [LARGE SCALE GENOMIC DNA]</scope>
</reference>
<protein>
    <submittedName>
        <fullName evidence="2">Uncharacterized protein</fullName>
    </submittedName>
</protein>
<dbReference type="HOGENOM" id="CLU_2965003_0_0_1"/>
<reference evidence="2" key="1">
    <citation type="submission" date="2015-04" db="UniProtKB">
        <authorList>
            <consortium name="EnsemblPlants"/>
        </authorList>
    </citation>
    <scope>IDENTIFICATION</scope>
</reference>
<accession>A0A0E0LP57</accession>
<dbReference type="AlphaFoldDB" id="A0A0E0LP57"/>
<organism evidence="2">
    <name type="scientific">Oryza punctata</name>
    <name type="common">Red rice</name>
    <dbReference type="NCBI Taxonomy" id="4537"/>
    <lineage>
        <taxon>Eukaryota</taxon>
        <taxon>Viridiplantae</taxon>
        <taxon>Streptophyta</taxon>
        <taxon>Embryophyta</taxon>
        <taxon>Tracheophyta</taxon>
        <taxon>Spermatophyta</taxon>
        <taxon>Magnoliopsida</taxon>
        <taxon>Liliopsida</taxon>
        <taxon>Poales</taxon>
        <taxon>Poaceae</taxon>
        <taxon>BOP clade</taxon>
        <taxon>Oryzoideae</taxon>
        <taxon>Oryzeae</taxon>
        <taxon>Oryzinae</taxon>
        <taxon>Oryza</taxon>
    </lineage>
</organism>
<name>A0A0E0LP57_ORYPU</name>
<keyword evidence="3" id="KW-1185">Reference proteome</keyword>
<dbReference type="EnsemblPlants" id="OPUNC07G23100.1">
    <property type="protein sequence ID" value="OPUNC07G23100.1"/>
    <property type="gene ID" value="OPUNC07G23100"/>
</dbReference>
<evidence type="ECO:0000256" key="1">
    <source>
        <dbReference type="SAM" id="MobiDB-lite"/>
    </source>
</evidence>
<evidence type="ECO:0000313" key="2">
    <source>
        <dbReference type="EnsemblPlants" id="OPUNC07G23100.1"/>
    </source>
</evidence>
<evidence type="ECO:0000313" key="3">
    <source>
        <dbReference type="Proteomes" id="UP000026962"/>
    </source>
</evidence>
<dbReference type="Proteomes" id="UP000026962">
    <property type="component" value="Chromosome 7"/>
</dbReference>